<keyword evidence="2" id="KW-1185">Reference proteome</keyword>
<name>A0AAD4YLK3_PRUDU</name>
<sequence>MFRPPKIALDTQSCPRALERVGEGSDVILCSFVTLVSSRACRISRISIRSPFEPRTDFPYRAIRGCSVVKYSDRAEFRIGRSTRCHDHVGFDGLRIGVLDTPESRTLWLGFGF</sequence>
<comment type="caution">
    <text evidence="1">The sequence shown here is derived from an EMBL/GenBank/DDBJ whole genome shotgun (WGS) entry which is preliminary data.</text>
</comment>
<reference evidence="1 2" key="1">
    <citation type="journal article" date="2022" name="G3 (Bethesda)">
        <title>Whole-genome sequence and methylome profiling of the almond [Prunus dulcis (Mill.) D.A. Webb] cultivar 'Nonpareil'.</title>
        <authorList>
            <person name="D'Amico-Willman K.M."/>
            <person name="Ouma W.Z."/>
            <person name="Meulia T."/>
            <person name="Sideli G.M."/>
            <person name="Gradziel T.M."/>
            <person name="Fresnedo-Ramirez J."/>
        </authorList>
    </citation>
    <scope>NUCLEOTIDE SEQUENCE [LARGE SCALE GENOMIC DNA]</scope>
    <source>
        <strain evidence="1">Clone GOH B32 T37-40</strain>
    </source>
</reference>
<dbReference type="AlphaFoldDB" id="A0AAD4YLK3"/>
<gene>
    <name evidence="1" type="ORF">L3X38_042458</name>
</gene>
<protein>
    <submittedName>
        <fullName evidence="1">Uncharacterized protein</fullName>
    </submittedName>
</protein>
<evidence type="ECO:0000313" key="1">
    <source>
        <dbReference type="EMBL" id="KAI5313284.1"/>
    </source>
</evidence>
<proteinExistence type="predicted"/>
<organism evidence="1 2">
    <name type="scientific">Prunus dulcis</name>
    <name type="common">Almond</name>
    <name type="synonym">Amygdalus dulcis</name>
    <dbReference type="NCBI Taxonomy" id="3755"/>
    <lineage>
        <taxon>Eukaryota</taxon>
        <taxon>Viridiplantae</taxon>
        <taxon>Streptophyta</taxon>
        <taxon>Embryophyta</taxon>
        <taxon>Tracheophyta</taxon>
        <taxon>Spermatophyta</taxon>
        <taxon>Magnoliopsida</taxon>
        <taxon>eudicotyledons</taxon>
        <taxon>Gunneridae</taxon>
        <taxon>Pentapetalae</taxon>
        <taxon>rosids</taxon>
        <taxon>fabids</taxon>
        <taxon>Rosales</taxon>
        <taxon>Rosaceae</taxon>
        <taxon>Amygdaloideae</taxon>
        <taxon>Amygdaleae</taxon>
        <taxon>Prunus</taxon>
    </lineage>
</organism>
<dbReference type="Proteomes" id="UP001054821">
    <property type="component" value="Chromosome 8"/>
</dbReference>
<accession>A0AAD4YLK3</accession>
<evidence type="ECO:0000313" key="2">
    <source>
        <dbReference type="Proteomes" id="UP001054821"/>
    </source>
</evidence>
<dbReference type="EMBL" id="JAJFAZ020000008">
    <property type="protein sequence ID" value="KAI5313284.1"/>
    <property type="molecule type" value="Genomic_DNA"/>
</dbReference>